<dbReference type="Gene3D" id="6.20.90.20">
    <property type="entry name" value="Benzylsuccinate synthase gamma subunit"/>
    <property type="match status" value="1"/>
</dbReference>
<dbReference type="InterPro" id="IPR013161">
    <property type="entry name" value="BssC"/>
</dbReference>
<reference evidence="2" key="1">
    <citation type="submission" date="2017-01" db="EMBL/GenBank/DDBJ databases">
        <authorList>
            <person name="Varghese N."/>
            <person name="Submissions S."/>
        </authorList>
    </citation>
    <scope>NUCLEOTIDE SEQUENCE [LARGE SCALE GENOMIC DNA]</scope>
    <source>
        <strain evidence="2">ATCC 51758</strain>
    </source>
</reference>
<name>A0A1N7CQ63_9RHOO</name>
<dbReference type="AlphaFoldDB" id="A0A1N7CQ63"/>
<gene>
    <name evidence="1" type="ORF">SAMN05421829_1273</name>
</gene>
<dbReference type="RefSeq" id="WP_076604480.1">
    <property type="nucleotide sequence ID" value="NZ_FTMD01000027.1"/>
</dbReference>
<protein>
    <submittedName>
        <fullName evidence="1">Benzylsuccinate synthase/naphthyl-2-methylsuccinate synthase gamma subunit</fullName>
    </submittedName>
</protein>
<accession>A0A1N7CQ63</accession>
<dbReference type="Pfam" id="PF08201">
    <property type="entry name" value="BssC_TutF"/>
    <property type="match status" value="1"/>
</dbReference>
<dbReference type="EMBL" id="FTMD01000027">
    <property type="protein sequence ID" value="SIR65680.1"/>
    <property type="molecule type" value="Genomic_DNA"/>
</dbReference>
<proteinExistence type="predicted"/>
<dbReference type="STRING" id="34027.SAMN05421829_1273"/>
<dbReference type="Proteomes" id="UP000186819">
    <property type="component" value="Unassembled WGS sequence"/>
</dbReference>
<evidence type="ECO:0000313" key="1">
    <source>
        <dbReference type="EMBL" id="SIR65680.1"/>
    </source>
</evidence>
<dbReference type="OrthoDB" id="5405792at2"/>
<evidence type="ECO:0000313" key="2">
    <source>
        <dbReference type="Proteomes" id="UP000186819"/>
    </source>
</evidence>
<sequence length="60" mass="7037">METTTCRQCANFFPLPKDADDYEAGKADCVREKEDEKGKYWLSKPIFENSTRCEAFHTKR</sequence>
<dbReference type="InterPro" id="IPR038640">
    <property type="entry name" value="BssC_sf"/>
</dbReference>
<organism evidence="1 2">
    <name type="scientific">Aromatoleum tolulyticum</name>
    <dbReference type="NCBI Taxonomy" id="34027"/>
    <lineage>
        <taxon>Bacteria</taxon>
        <taxon>Pseudomonadati</taxon>
        <taxon>Pseudomonadota</taxon>
        <taxon>Betaproteobacteria</taxon>
        <taxon>Rhodocyclales</taxon>
        <taxon>Rhodocyclaceae</taxon>
        <taxon>Aromatoleum</taxon>
    </lineage>
</organism>
<keyword evidence="2" id="KW-1185">Reference proteome</keyword>